<dbReference type="STRING" id="56779.SAMN05421834_10496"/>
<protein>
    <recommendedName>
        <fullName evidence="1">Bacterial repeat domain-containing protein</fullName>
    </recommendedName>
</protein>
<dbReference type="InterPro" id="IPR001611">
    <property type="entry name" value="Leu-rich_rpt"/>
</dbReference>
<evidence type="ECO:0000313" key="3">
    <source>
        <dbReference type="Proteomes" id="UP000185669"/>
    </source>
</evidence>
<dbReference type="OrthoDB" id="2339349at2"/>
<dbReference type="RefSeq" id="WP_076544121.1">
    <property type="nucleotide sequence ID" value="NZ_FTNC01000004.1"/>
</dbReference>
<dbReference type="AlphaFoldDB" id="A0A1N6SNQ2"/>
<accession>A0A1N6SNQ2</accession>
<dbReference type="SUPFAM" id="SSF52058">
    <property type="entry name" value="L domain-like"/>
    <property type="match status" value="1"/>
</dbReference>
<sequence>MLGTRSQKFGLLLLIIFILVATSWNFFNAQKDEFNLNVNAEGNGRVNINPEKTKYLPEKKVALAAEAGNNSTFVKWTGDFESEKETVEITMDSNKTITAVFKKKTEIVNFNDSSLELAVRKALNKPSGPLYKSEVNDIQKLEAAGKGIQNLKGIENLTSLTYLDLGRKWKDGGWNYNIIKDLSPISNLINLNYLDLSGNKIENISPLVKNNGINSGDYVNLRYNNLELGDKDQDMKDIKKLKENDVEIKYE</sequence>
<dbReference type="InterPro" id="IPR032675">
    <property type="entry name" value="LRR_dom_sf"/>
</dbReference>
<name>A0A1N6SNQ2_9FIRM</name>
<keyword evidence="3" id="KW-1185">Reference proteome</keyword>
<dbReference type="PROSITE" id="PS51450">
    <property type="entry name" value="LRR"/>
    <property type="match status" value="1"/>
</dbReference>
<evidence type="ECO:0000313" key="2">
    <source>
        <dbReference type="EMBL" id="SIQ42709.1"/>
    </source>
</evidence>
<proteinExistence type="predicted"/>
<evidence type="ECO:0000259" key="1">
    <source>
        <dbReference type="Pfam" id="PF18998"/>
    </source>
</evidence>
<dbReference type="Proteomes" id="UP000185669">
    <property type="component" value="Unassembled WGS sequence"/>
</dbReference>
<gene>
    <name evidence="2" type="ORF">SAMN05421834_10496</name>
</gene>
<organism evidence="2 3">
    <name type="scientific">Halanaerobium kushneri</name>
    <dbReference type="NCBI Taxonomy" id="56779"/>
    <lineage>
        <taxon>Bacteria</taxon>
        <taxon>Bacillati</taxon>
        <taxon>Bacillota</taxon>
        <taxon>Clostridia</taxon>
        <taxon>Halanaerobiales</taxon>
        <taxon>Halanaerobiaceae</taxon>
        <taxon>Halanaerobium</taxon>
    </lineage>
</organism>
<dbReference type="InterPro" id="IPR044060">
    <property type="entry name" value="Bacterial_rp_domain"/>
</dbReference>
<dbReference type="Pfam" id="PF18998">
    <property type="entry name" value="Flg_new_2"/>
    <property type="match status" value="1"/>
</dbReference>
<reference evidence="3" key="1">
    <citation type="submission" date="2017-01" db="EMBL/GenBank/DDBJ databases">
        <authorList>
            <person name="Varghese N."/>
            <person name="Submissions S."/>
        </authorList>
    </citation>
    <scope>NUCLEOTIDE SEQUENCE [LARGE SCALE GENOMIC DNA]</scope>
    <source>
        <strain evidence="3">ATCC 700103</strain>
    </source>
</reference>
<dbReference type="EMBL" id="FTNC01000004">
    <property type="protein sequence ID" value="SIQ42709.1"/>
    <property type="molecule type" value="Genomic_DNA"/>
</dbReference>
<feature type="domain" description="Bacterial repeat" evidence="1">
    <location>
        <begin position="35"/>
        <end position="104"/>
    </location>
</feature>
<dbReference type="Gene3D" id="3.80.10.10">
    <property type="entry name" value="Ribonuclease Inhibitor"/>
    <property type="match status" value="1"/>
</dbReference>